<protein>
    <submittedName>
        <fullName evidence="2">Uncharacterized protein</fullName>
    </submittedName>
</protein>
<keyword evidence="1" id="KW-0812">Transmembrane</keyword>
<dbReference type="AlphaFoldDB" id="A0A444Y8Q0"/>
<keyword evidence="1" id="KW-1133">Transmembrane helix</keyword>
<organism evidence="2 3">
    <name type="scientific">Arachis hypogaea</name>
    <name type="common">Peanut</name>
    <dbReference type="NCBI Taxonomy" id="3818"/>
    <lineage>
        <taxon>Eukaryota</taxon>
        <taxon>Viridiplantae</taxon>
        <taxon>Streptophyta</taxon>
        <taxon>Embryophyta</taxon>
        <taxon>Tracheophyta</taxon>
        <taxon>Spermatophyta</taxon>
        <taxon>Magnoliopsida</taxon>
        <taxon>eudicotyledons</taxon>
        <taxon>Gunneridae</taxon>
        <taxon>Pentapetalae</taxon>
        <taxon>rosids</taxon>
        <taxon>fabids</taxon>
        <taxon>Fabales</taxon>
        <taxon>Fabaceae</taxon>
        <taxon>Papilionoideae</taxon>
        <taxon>50 kb inversion clade</taxon>
        <taxon>dalbergioids sensu lato</taxon>
        <taxon>Dalbergieae</taxon>
        <taxon>Pterocarpus clade</taxon>
        <taxon>Arachis</taxon>
    </lineage>
</organism>
<sequence>MMSSSTASFTEQMYLCVAISVVAILYVALIALESQWTNHGGAWLYQDNYNFPLQTTLVRLKPETFEMGRERNAV</sequence>
<dbReference type="EMBL" id="SDMP01000018">
    <property type="protein sequence ID" value="RYQ98227.1"/>
    <property type="molecule type" value="Genomic_DNA"/>
</dbReference>
<proteinExistence type="predicted"/>
<evidence type="ECO:0000313" key="3">
    <source>
        <dbReference type="Proteomes" id="UP000289738"/>
    </source>
</evidence>
<gene>
    <name evidence="2" type="ORF">Ahy_B08g094287</name>
</gene>
<accession>A0A444Y8Q0</accession>
<reference evidence="2 3" key="1">
    <citation type="submission" date="2019-01" db="EMBL/GenBank/DDBJ databases">
        <title>Sequencing of cultivated peanut Arachis hypogaea provides insights into genome evolution and oil improvement.</title>
        <authorList>
            <person name="Chen X."/>
        </authorList>
    </citation>
    <scope>NUCLEOTIDE SEQUENCE [LARGE SCALE GENOMIC DNA]</scope>
    <source>
        <strain evidence="3">cv. Fuhuasheng</strain>
        <tissue evidence="2">Leaves</tissue>
    </source>
</reference>
<evidence type="ECO:0000313" key="2">
    <source>
        <dbReference type="EMBL" id="RYQ98227.1"/>
    </source>
</evidence>
<feature type="transmembrane region" description="Helical" evidence="1">
    <location>
        <begin position="12"/>
        <end position="32"/>
    </location>
</feature>
<keyword evidence="3" id="KW-1185">Reference proteome</keyword>
<dbReference type="Proteomes" id="UP000289738">
    <property type="component" value="Chromosome B08"/>
</dbReference>
<evidence type="ECO:0000256" key="1">
    <source>
        <dbReference type="SAM" id="Phobius"/>
    </source>
</evidence>
<comment type="caution">
    <text evidence="2">The sequence shown here is derived from an EMBL/GenBank/DDBJ whole genome shotgun (WGS) entry which is preliminary data.</text>
</comment>
<keyword evidence="1" id="KW-0472">Membrane</keyword>
<name>A0A444Y8Q0_ARAHY</name>